<dbReference type="Pfam" id="PF13400">
    <property type="entry name" value="Tad"/>
    <property type="match status" value="1"/>
</dbReference>
<reference evidence="2 3" key="1">
    <citation type="submission" date="2013-04" db="EMBL/GenBank/DDBJ databases">
        <title>Oceanococcus atlanticus 22II-S10r2 Genome Sequencing.</title>
        <authorList>
            <person name="Lai Q."/>
            <person name="Li G."/>
            <person name="Shao Z."/>
        </authorList>
    </citation>
    <scope>NUCLEOTIDE SEQUENCE [LARGE SCALE GENOMIC DNA]</scope>
    <source>
        <strain evidence="2 3">22II-S10r2</strain>
    </source>
</reference>
<comment type="caution">
    <text evidence="2">The sequence shown here is derived from an EMBL/GenBank/DDBJ whole genome shotgun (WGS) entry which is preliminary data.</text>
</comment>
<keyword evidence="3" id="KW-1185">Reference proteome</keyword>
<evidence type="ECO:0000259" key="1">
    <source>
        <dbReference type="Pfam" id="PF13400"/>
    </source>
</evidence>
<evidence type="ECO:0000313" key="2">
    <source>
        <dbReference type="EMBL" id="ORE89190.1"/>
    </source>
</evidence>
<dbReference type="EMBL" id="AQQV01000001">
    <property type="protein sequence ID" value="ORE89190.1"/>
    <property type="molecule type" value="Genomic_DNA"/>
</dbReference>
<protein>
    <recommendedName>
        <fullName evidence="1">Putative Flp pilus-assembly TadG-like N-terminal domain-containing protein</fullName>
    </recommendedName>
</protein>
<evidence type="ECO:0000313" key="3">
    <source>
        <dbReference type="Proteomes" id="UP000192342"/>
    </source>
</evidence>
<gene>
    <name evidence="2" type="ORF">ATO7_04905</name>
</gene>
<name>A0A1Y1SIG0_9GAMM</name>
<dbReference type="RefSeq" id="WP_083560076.1">
    <property type="nucleotide sequence ID" value="NZ_AQQV01000001.1"/>
</dbReference>
<accession>A0A1Y1SIG0</accession>
<dbReference type="AlphaFoldDB" id="A0A1Y1SIG0"/>
<organism evidence="2 3">
    <name type="scientific">Oceanococcus atlanticus</name>
    <dbReference type="NCBI Taxonomy" id="1317117"/>
    <lineage>
        <taxon>Bacteria</taxon>
        <taxon>Pseudomonadati</taxon>
        <taxon>Pseudomonadota</taxon>
        <taxon>Gammaproteobacteria</taxon>
        <taxon>Chromatiales</taxon>
        <taxon>Oceanococcaceae</taxon>
        <taxon>Oceanococcus</taxon>
    </lineage>
</organism>
<sequence>MHPRSRQRGAAAIFAAVGMIGMLIAAAFAIDLAQLYVAKRQLQNAANLAALDVARAAGGCLAPELDRQAMANMTALSTIGRLGGQSDWLQGGSVRLGEVSVDANNVRHFQSTMVEQIGQAYAFDLTLQRALPPLLLPLPSGNPDGAVMQARASSTMAPAAVFDVGSALVSLDTSDVPALNALFSSLLGSPLSLDLLHYQGLIGSSVELLDVADELLGVTLQQLLTEPTSAPGLLTAVANALFDTGETLAASAIDAIAAIAPDESIILGDVVGSPSGFVSSVGSVAIGALDLVRAVAFQLGEPVLALTPEIVIPGVLETEIELTVGESPQLGAGPAFRDELQNYMTTASTAQGQIDASIKVPLLGGLLGNLASVNLHVDLARAQADLEAIRCAGRDRLHHEVDIGVTTSVARLEVNNPTNDPLVNVLGLIKVCWVGAVEVGSGESVPLTFTGPFDPDNPQPKEISTSLGAGLSNALSDLVIQHPPQLCGPLGSLNVLLFLLGLGNEDSLLSLVLSGVLGPVTGVLDSILDPLLGIIGLDVAGGEVVVREVYMPPPALIATQ</sequence>
<dbReference type="InterPro" id="IPR028087">
    <property type="entry name" value="Tad_N"/>
</dbReference>
<proteinExistence type="predicted"/>
<dbReference type="STRING" id="1317117.ATO7_04905"/>
<dbReference type="Proteomes" id="UP000192342">
    <property type="component" value="Unassembled WGS sequence"/>
</dbReference>
<feature type="domain" description="Putative Flp pilus-assembly TadG-like N-terminal" evidence="1">
    <location>
        <begin position="9"/>
        <end position="56"/>
    </location>
</feature>